<feature type="transmembrane region" description="Helical" evidence="6">
    <location>
        <begin position="293"/>
        <end position="314"/>
    </location>
</feature>
<dbReference type="NCBIfam" id="NF037997">
    <property type="entry name" value="Na_Pi_symport"/>
    <property type="match status" value="1"/>
</dbReference>
<keyword evidence="5 6" id="KW-0472">Membrane</keyword>
<dbReference type="InterPro" id="IPR038078">
    <property type="entry name" value="PhoU-like_sf"/>
</dbReference>
<dbReference type="Proteomes" id="UP000289166">
    <property type="component" value="Unassembled WGS sequence"/>
</dbReference>
<feature type="domain" description="PhoU" evidence="7">
    <location>
        <begin position="354"/>
        <end position="437"/>
    </location>
</feature>
<dbReference type="PANTHER" id="PTHR10010">
    <property type="entry name" value="SOLUTE CARRIER FAMILY 34 SODIUM PHOSPHATE , MEMBER 2-RELATED"/>
    <property type="match status" value="1"/>
</dbReference>
<keyword evidence="9" id="KW-1185">Reference proteome</keyword>
<dbReference type="EMBL" id="RLII01000024">
    <property type="protein sequence ID" value="RXE58133.1"/>
    <property type="molecule type" value="Genomic_DNA"/>
</dbReference>
<evidence type="ECO:0000259" key="7">
    <source>
        <dbReference type="Pfam" id="PF01895"/>
    </source>
</evidence>
<evidence type="ECO:0000256" key="3">
    <source>
        <dbReference type="ARBA" id="ARBA00022692"/>
    </source>
</evidence>
<feature type="transmembrane region" description="Helical" evidence="6">
    <location>
        <begin position="148"/>
        <end position="166"/>
    </location>
</feature>
<evidence type="ECO:0000256" key="2">
    <source>
        <dbReference type="ARBA" id="ARBA00022475"/>
    </source>
</evidence>
<organism evidence="8 9">
    <name type="scientific">Acetivibrio mesophilus</name>
    <dbReference type="NCBI Taxonomy" id="2487273"/>
    <lineage>
        <taxon>Bacteria</taxon>
        <taxon>Bacillati</taxon>
        <taxon>Bacillota</taxon>
        <taxon>Clostridia</taxon>
        <taxon>Eubacteriales</taxon>
        <taxon>Oscillospiraceae</taxon>
        <taxon>Acetivibrio</taxon>
    </lineage>
</organism>
<evidence type="ECO:0000313" key="9">
    <source>
        <dbReference type="Proteomes" id="UP000289166"/>
    </source>
</evidence>
<feature type="transmembrane region" description="Helical" evidence="6">
    <location>
        <begin position="47"/>
        <end position="72"/>
    </location>
</feature>
<feature type="transmembrane region" description="Helical" evidence="6">
    <location>
        <begin position="6"/>
        <end position="27"/>
    </location>
</feature>
<evidence type="ECO:0000256" key="5">
    <source>
        <dbReference type="ARBA" id="ARBA00023136"/>
    </source>
</evidence>
<dbReference type="OrthoDB" id="9763003at2"/>
<evidence type="ECO:0000256" key="1">
    <source>
        <dbReference type="ARBA" id="ARBA00004651"/>
    </source>
</evidence>
<feature type="transmembrane region" description="Helical" evidence="6">
    <location>
        <begin position="252"/>
        <end position="273"/>
    </location>
</feature>
<keyword evidence="3 6" id="KW-0812">Transmembrane</keyword>
<feature type="domain" description="PhoU" evidence="7">
    <location>
        <begin position="461"/>
        <end position="541"/>
    </location>
</feature>
<dbReference type="AlphaFoldDB" id="A0A4Q0I1T3"/>
<dbReference type="RefSeq" id="WP_128706310.1">
    <property type="nucleotide sequence ID" value="NZ_RLII01000024.1"/>
</dbReference>
<dbReference type="GO" id="GO:0005436">
    <property type="term" value="F:sodium:phosphate symporter activity"/>
    <property type="evidence" value="ECO:0007669"/>
    <property type="project" value="InterPro"/>
</dbReference>
<dbReference type="NCBIfam" id="TIGR00704">
    <property type="entry name" value="NaPi_cotrn_rel"/>
    <property type="match status" value="1"/>
</dbReference>
<dbReference type="Pfam" id="PF02690">
    <property type="entry name" value="Na_Pi_cotrans"/>
    <property type="match status" value="1"/>
</dbReference>
<evidence type="ECO:0000313" key="8">
    <source>
        <dbReference type="EMBL" id="RXE58133.1"/>
    </source>
</evidence>
<proteinExistence type="predicted"/>
<name>A0A4Q0I1T3_9FIRM</name>
<dbReference type="GO" id="GO:0005886">
    <property type="term" value="C:plasma membrane"/>
    <property type="evidence" value="ECO:0007669"/>
    <property type="project" value="UniProtKB-SubCell"/>
</dbReference>
<dbReference type="PANTHER" id="PTHR10010:SF46">
    <property type="entry name" value="SODIUM-DEPENDENT PHOSPHATE TRANSPORT PROTEIN 2B"/>
    <property type="match status" value="1"/>
</dbReference>
<dbReference type="InterPro" id="IPR026022">
    <property type="entry name" value="PhoU_dom"/>
</dbReference>
<keyword evidence="4 6" id="KW-1133">Transmembrane helix</keyword>
<sequence>MDLFGFLELIGGLALFLFGMSLMGTGLEKSAGNKLKGLLERLTSKKLNGFLMGLAVTAIIQSSSATTVMVVGFVNSGVMTLKQAIHVIMGANVGTTVTAWILSLAGIEGSSLFIKLLKPSSFTPILALIGIIYYLFIKNEKKKDIGLILLGFATLIYGMEGMTAAVEPLGEMEGFRNILLVFSNPVLGVLLGAIVTGIIQSSSASVGILQALSSTGQVTMGAAIPIIMGQNIGTCVTALISSVGTNKNARRAALVHLYFNLIGTGVFLTLFTISDKIFNFAFLDLTANHVFIAIAHSAFNILCTAMLLPFSGLLEKLAYKTIKEDNKKDKVSLLDSRLFSTPAIAINRSREVAKEMAYISMNAIRQAFALIDNYDEKEAQKVKDAEQQTDTYEDALGTYLVKLSSQSLSAQDTTEAAKLLFMIGEFERIADYAWEIVGSAQEMYDKKIQFSESAKKELGVMMAAVEEAVEISVKAFDQNNISLAAKVDPLEEVIDDLKSSMKKKHIGRLQSNQCTIEMGFVFSDLMTVLERISDHCSNIAGCVIEMSNDRMNMHSYLYKVKHEPNNEFIKQFNEYSVKYAISRE</sequence>
<dbReference type="InterPro" id="IPR004633">
    <property type="entry name" value="NaPi_cotrn-rel/YqeW-like"/>
</dbReference>
<feature type="transmembrane region" description="Helical" evidence="6">
    <location>
        <begin position="116"/>
        <end position="136"/>
    </location>
</feature>
<comment type="caution">
    <text evidence="8">The sequence shown here is derived from an EMBL/GenBank/DDBJ whole genome shotgun (WGS) entry which is preliminary data.</text>
</comment>
<evidence type="ECO:0000256" key="6">
    <source>
        <dbReference type="SAM" id="Phobius"/>
    </source>
</evidence>
<feature type="transmembrane region" description="Helical" evidence="6">
    <location>
        <begin position="84"/>
        <end position="104"/>
    </location>
</feature>
<dbReference type="Gene3D" id="1.20.58.220">
    <property type="entry name" value="Phosphate transport system protein phou homolog 2, domain 2"/>
    <property type="match status" value="1"/>
</dbReference>
<dbReference type="Pfam" id="PF01895">
    <property type="entry name" value="PhoU"/>
    <property type="match status" value="2"/>
</dbReference>
<evidence type="ECO:0000256" key="4">
    <source>
        <dbReference type="ARBA" id="ARBA00022989"/>
    </source>
</evidence>
<keyword evidence="2" id="KW-1003">Cell membrane</keyword>
<feature type="transmembrane region" description="Helical" evidence="6">
    <location>
        <begin position="178"/>
        <end position="199"/>
    </location>
</feature>
<accession>A0A4Q0I1T3</accession>
<dbReference type="GO" id="GO:0044341">
    <property type="term" value="P:sodium-dependent phosphate transport"/>
    <property type="evidence" value="ECO:0007669"/>
    <property type="project" value="InterPro"/>
</dbReference>
<feature type="transmembrane region" description="Helical" evidence="6">
    <location>
        <begin position="219"/>
        <end position="240"/>
    </location>
</feature>
<reference evidence="9" key="1">
    <citation type="submission" date="2018-11" db="EMBL/GenBank/DDBJ databases">
        <title>Genome sequencing of a novel mesophilic and cellulolytic organism within the genus Hungateiclostridium.</title>
        <authorList>
            <person name="Rettenmaier R."/>
            <person name="Liebl W."/>
            <person name="Zverlov V."/>
        </authorList>
    </citation>
    <scope>NUCLEOTIDE SEQUENCE [LARGE SCALE GENOMIC DNA]</scope>
    <source>
        <strain evidence="9">N2K1</strain>
    </source>
</reference>
<comment type="subcellular location">
    <subcellularLocation>
        <location evidence="1">Cell membrane</location>
        <topology evidence="1">Multi-pass membrane protein</topology>
    </subcellularLocation>
</comment>
<dbReference type="InterPro" id="IPR003841">
    <property type="entry name" value="Na/Pi_transpt"/>
</dbReference>
<protein>
    <submittedName>
        <fullName evidence="8">Na/Pi cotransporter family protein</fullName>
    </submittedName>
</protein>
<dbReference type="SUPFAM" id="SSF109755">
    <property type="entry name" value="PhoU-like"/>
    <property type="match status" value="1"/>
</dbReference>
<gene>
    <name evidence="8" type="ORF">EFD62_14040</name>
</gene>